<reference evidence="3 4" key="1">
    <citation type="journal article" date="2023" name="G3 (Bethesda)">
        <title>A haplotype-resolved chromosome-scale genome for Quercus rubra L. provides insights into the genetics of adaptive traits for red oak species.</title>
        <authorList>
            <person name="Kapoor B."/>
            <person name="Jenkins J."/>
            <person name="Schmutz J."/>
            <person name="Zhebentyayeva T."/>
            <person name="Kuelheim C."/>
            <person name="Coggeshall M."/>
            <person name="Heim C."/>
            <person name="Lasky J.R."/>
            <person name="Leites L."/>
            <person name="Islam-Faridi N."/>
            <person name="Romero-Severson J."/>
            <person name="DeLeo V.L."/>
            <person name="Lucas S.M."/>
            <person name="Lazic D."/>
            <person name="Gailing O."/>
            <person name="Carlson J."/>
            <person name="Staton M."/>
        </authorList>
    </citation>
    <scope>NUCLEOTIDE SEQUENCE [LARGE SCALE GENOMIC DNA]</scope>
    <source>
        <strain evidence="3">Pseudo-F2</strain>
    </source>
</reference>
<name>A0AAN7DV00_QUERU</name>
<feature type="transmembrane region" description="Helical" evidence="1">
    <location>
        <begin position="155"/>
        <end position="174"/>
    </location>
</feature>
<comment type="caution">
    <text evidence="3">The sequence shown here is derived from an EMBL/GenBank/DDBJ whole genome shotgun (WGS) entry which is preliminary data.</text>
</comment>
<keyword evidence="1" id="KW-0812">Transmembrane</keyword>
<evidence type="ECO:0000259" key="2">
    <source>
        <dbReference type="Pfam" id="PF13968"/>
    </source>
</evidence>
<feature type="domain" description="DUF4220" evidence="2">
    <location>
        <begin position="227"/>
        <end position="388"/>
    </location>
</feature>
<keyword evidence="1" id="KW-0472">Membrane</keyword>
<evidence type="ECO:0000256" key="1">
    <source>
        <dbReference type="SAM" id="Phobius"/>
    </source>
</evidence>
<evidence type="ECO:0000313" key="4">
    <source>
        <dbReference type="Proteomes" id="UP001324115"/>
    </source>
</evidence>
<keyword evidence="4" id="KW-1185">Reference proteome</keyword>
<feature type="transmembrane region" description="Helical" evidence="1">
    <location>
        <begin position="289"/>
        <end position="315"/>
    </location>
</feature>
<sequence length="671" mass="78551">MLTTVLNSLIFLETRKHFQLVPESLKKLWNNWELRVLVLVSLTLQLFLFHFGRQRRYNVKTWIHIFLWFCYLVADSVATVALGVISNKQQNCGNDSKLHNELAAFWAPFMLLHLGGQDTITAYAIQDNELWLRHLLSLVAQSCVATYIFNTSLRGHWLSLLTIPMLVAGFIRYAERIWVMRSANRPPVDVDYPIFPETSYPFVPRTPVDVDFPPYQITSDPFVTFGKFRDLFLYQKMPNALRHGIFEQFRNYDFQMAFKRIEIELGHAYDYFYTKTPLFYRRRWGRFWVWHWSWGCIFRCITCCFIVCVFVVFIVKERHKHLQVDLIITYILLGGAVVIEISAVILQITSTKGLECRPLGKLKPFFSVFSSNDKLWSNTMGQFNMLSFCSKNPGISLLGTPKFRLGRWFFSCVLPKLDRELEMLFYKKNKQVSDKLKSLVWEMILGKSRSFSPVFSEDYNHVYLSLEKRIPVEIDESIIIWHLATELCFYTDKIDVNAEVDNRHVIRKISHYMMYILAFCPSLLSVGTAKVNFQSSCRHIRYSLEELQCIGSPMSNVLEKVTSGLSQHMISRRSRVGYDSEAYEYLSKTDLLACADLVAQKLREREDRWEIFTNFWVENLAHVATLCQGNSHAQQLRKGGEFLTHVWFLIEHMDLKEKFRLSLGGPEIYLS</sequence>
<dbReference type="AlphaFoldDB" id="A0AAN7DV00"/>
<feature type="transmembrane region" description="Helical" evidence="1">
    <location>
        <begin position="327"/>
        <end position="348"/>
    </location>
</feature>
<proteinExistence type="predicted"/>
<dbReference type="Proteomes" id="UP001324115">
    <property type="component" value="Unassembled WGS sequence"/>
</dbReference>
<dbReference type="Pfam" id="PF13968">
    <property type="entry name" value="DUF4220"/>
    <property type="match status" value="2"/>
</dbReference>
<keyword evidence="1" id="KW-1133">Transmembrane helix</keyword>
<dbReference type="Pfam" id="PF04578">
    <property type="entry name" value="DUF594"/>
    <property type="match status" value="1"/>
</dbReference>
<feature type="domain" description="DUF4220" evidence="2">
    <location>
        <begin position="68"/>
        <end position="184"/>
    </location>
</feature>
<evidence type="ECO:0000313" key="3">
    <source>
        <dbReference type="EMBL" id="KAK4550928.1"/>
    </source>
</evidence>
<protein>
    <recommendedName>
        <fullName evidence="2">DUF4220 domain-containing protein</fullName>
    </recommendedName>
</protein>
<dbReference type="InterPro" id="IPR007658">
    <property type="entry name" value="DUF594"/>
</dbReference>
<dbReference type="InterPro" id="IPR025315">
    <property type="entry name" value="DUF4220"/>
</dbReference>
<dbReference type="PANTHER" id="PTHR31325">
    <property type="entry name" value="OS01G0798800 PROTEIN-RELATED"/>
    <property type="match status" value="1"/>
</dbReference>
<feature type="transmembrane region" description="Helical" evidence="1">
    <location>
        <begin position="63"/>
        <end position="85"/>
    </location>
</feature>
<organism evidence="3 4">
    <name type="scientific">Quercus rubra</name>
    <name type="common">Northern red oak</name>
    <name type="synonym">Quercus borealis</name>
    <dbReference type="NCBI Taxonomy" id="3512"/>
    <lineage>
        <taxon>Eukaryota</taxon>
        <taxon>Viridiplantae</taxon>
        <taxon>Streptophyta</taxon>
        <taxon>Embryophyta</taxon>
        <taxon>Tracheophyta</taxon>
        <taxon>Spermatophyta</taxon>
        <taxon>Magnoliopsida</taxon>
        <taxon>eudicotyledons</taxon>
        <taxon>Gunneridae</taxon>
        <taxon>Pentapetalae</taxon>
        <taxon>rosids</taxon>
        <taxon>fabids</taxon>
        <taxon>Fagales</taxon>
        <taxon>Fagaceae</taxon>
        <taxon>Quercus</taxon>
    </lineage>
</organism>
<accession>A0AAN7DV00</accession>
<dbReference type="EMBL" id="JAXUIC010000155">
    <property type="protein sequence ID" value="KAK4550928.1"/>
    <property type="molecule type" value="Genomic_DNA"/>
</dbReference>
<gene>
    <name evidence="3" type="ORF">RGQ29_032672</name>
</gene>
<feature type="transmembrane region" description="Helical" evidence="1">
    <location>
        <begin position="32"/>
        <end position="51"/>
    </location>
</feature>